<dbReference type="Gene3D" id="3.90.550.10">
    <property type="entry name" value="Spore Coat Polysaccharide Biosynthesis Protein SpsA, Chain A"/>
    <property type="match status" value="1"/>
</dbReference>
<dbReference type="Pfam" id="PF12804">
    <property type="entry name" value="NTP_transf_3"/>
    <property type="match status" value="1"/>
</dbReference>
<evidence type="ECO:0000259" key="4">
    <source>
        <dbReference type="Pfam" id="PF12804"/>
    </source>
</evidence>
<proteinExistence type="predicted"/>
<reference evidence="5 6" key="1">
    <citation type="submission" date="2020-08" db="EMBL/GenBank/DDBJ databases">
        <title>Description of Xenorhabdus lircayensis sp. nov., the symbiotic bacterium associated with the entomopathogenic nematode Steirnernema unicornum.</title>
        <authorList>
            <person name="Castaneda-Alvarez C."/>
            <person name="Prodan S."/>
            <person name="Zamorano A."/>
            <person name="San-Blas E."/>
            <person name="Aballay E."/>
        </authorList>
    </citation>
    <scope>NUCLEOTIDE SEQUENCE [LARGE SCALE GENOMIC DNA]</scope>
    <source>
        <strain evidence="5 6">VLS</strain>
    </source>
</reference>
<dbReference type="InterPro" id="IPR050065">
    <property type="entry name" value="GlmU-like"/>
</dbReference>
<sequence length="231" mass="26411">MNAIILAAGLGSRFKELTVNNHKALLPINGIPNIERIIQYLTNFGVNEIHIVTGHMSHLFNYLIDKYQCNLIHNPHYADYNSIYSFNLASEFFNDSIVIDADVVLLENIFVTLEKSAYYVIERPKSLDQEWIPILNNRGIIESMQVSDADAPSLLGISYWNASACELIKKELSKYLDNETLENSKLYWDNIPISLFDKMNVGTHLVEKTHAAEMDTVENYNYICNNLLKTC</sequence>
<comment type="caution">
    <text evidence="5">The sequence shown here is derived from an EMBL/GenBank/DDBJ whole genome shotgun (WGS) entry which is preliminary data.</text>
</comment>
<keyword evidence="2" id="KW-0548">Nucleotidyltransferase</keyword>
<evidence type="ECO:0000256" key="2">
    <source>
        <dbReference type="ARBA" id="ARBA00022695"/>
    </source>
</evidence>
<dbReference type="PANTHER" id="PTHR43584">
    <property type="entry name" value="NUCLEOTIDYL TRANSFERASE"/>
    <property type="match status" value="1"/>
</dbReference>
<evidence type="ECO:0000313" key="6">
    <source>
        <dbReference type="Proteomes" id="UP000696184"/>
    </source>
</evidence>
<dbReference type="RefSeq" id="WP_198688829.1">
    <property type="nucleotide sequence ID" value="NZ_CAWPUD010000019.1"/>
</dbReference>
<dbReference type="CDD" id="cd02523">
    <property type="entry name" value="PC_cytidylyltransferase"/>
    <property type="match status" value="1"/>
</dbReference>
<accession>A0ABS0U329</accession>
<organism evidence="5 6">
    <name type="scientific">Xenorhabdus lircayensis</name>
    <dbReference type="NCBI Taxonomy" id="2763499"/>
    <lineage>
        <taxon>Bacteria</taxon>
        <taxon>Pseudomonadati</taxon>
        <taxon>Pseudomonadota</taxon>
        <taxon>Gammaproteobacteria</taxon>
        <taxon>Enterobacterales</taxon>
        <taxon>Morganellaceae</taxon>
        <taxon>Xenorhabdus</taxon>
    </lineage>
</organism>
<keyword evidence="3" id="KW-0460">Magnesium</keyword>
<dbReference type="SUPFAM" id="SSF53448">
    <property type="entry name" value="Nucleotide-diphospho-sugar transferases"/>
    <property type="match status" value="1"/>
</dbReference>
<evidence type="ECO:0000256" key="1">
    <source>
        <dbReference type="ARBA" id="ARBA00022679"/>
    </source>
</evidence>
<feature type="domain" description="MobA-like NTP transferase" evidence="4">
    <location>
        <begin position="3"/>
        <end position="105"/>
    </location>
</feature>
<gene>
    <name evidence="5" type="ORF">H8A87_04655</name>
</gene>
<protein>
    <submittedName>
        <fullName evidence="5">NTP transferase domain-containing protein</fullName>
    </submittedName>
</protein>
<dbReference type="Proteomes" id="UP000696184">
    <property type="component" value="Unassembled WGS sequence"/>
</dbReference>
<keyword evidence="1 5" id="KW-0808">Transferase</keyword>
<evidence type="ECO:0000256" key="3">
    <source>
        <dbReference type="ARBA" id="ARBA00022842"/>
    </source>
</evidence>
<keyword evidence="6" id="KW-1185">Reference proteome</keyword>
<dbReference type="InterPro" id="IPR029044">
    <property type="entry name" value="Nucleotide-diphossugar_trans"/>
</dbReference>
<dbReference type="GO" id="GO:0016740">
    <property type="term" value="F:transferase activity"/>
    <property type="evidence" value="ECO:0007669"/>
    <property type="project" value="UniProtKB-KW"/>
</dbReference>
<dbReference type="EMBL" id="JACOII010000022">
    <property type="protein sequence ID" value="MBI6548032.1"/>
    <property type="molecule type" value="Genomic_DNA"/>
</dbReference>
<dbReference type="InterPro" id="IPR025877">
    <property type="entry name" value="MobA-like_NTP_Trfase"/>
</dbReference>
<dbReference type="PANTHER" id="PTHR43584:SF5">
    <property type="entry name" value="PROTEIN LICC"/>
    <property type="match status" value="1"/>
</dbReference>
<name>A0ABS0U329_9GAMM</name>
<evidence type="ECO:0000313" key="5">
    <source>
        <dbReference type="EMBL" id="MBI6548032.1"/>
    </source>
</evidence>